<reference evidence="1" key="2">
    <citation type="submission" date="2025-09" db="UniProtKB">
        <authorList>
            <consortium name="EnsemblPlants"/>
        </authorList>
    </citation>
    <scope>IDENTIFICATION</scope>
</reference>
<evidence type="ECO:0000313" key="2">
    <source>
        <dbReference type="Proteomes" id="UP001732700"/>
    </source>
</evidence>
<keyword evidence="2" id="KW-1185">Reference proteome</keyword>
<organism evidence="1 2">
    <name type="scientific">Avena sativa</name>
    <name type="common">Oat</name>
    <dbReference type="NCBI Taxonomy" id="4498"/>
    <lineage>
        <taxon>Eukaryota</taxon>
        <taxon>Viridiplantae</taxon>
        <taxon>Streptophyta</taxon>
        <taxon>Embryophyta</taxon>
        <taxon>Tracheophyta</taxon>
        <taxon>Spermatophyta</taxon>
        <taxon>Magnoliopsida</taxon>
        <taxon>Liliopsida</taxon>
        <taxon>Poales</taxon>
        <taxon>Poaceae</taxon>
        <taxon>BOP clade</taxon>
        <taxon>Pooideae</taxon>
        <taxon>Poodae</taxon>
        <taxon>Poeae</taxon>
        <taxon>Poeae Chloroplast Group 1 (Aveneae type)</taxon>
        <taxon>Aveninae</taxon>
        <taxon>Avena</taxon>
    </lineage>
</organism>
<dbReference type="EnsemblPlants" id="AVESA.00010b.r2.5CG0915250.1">
    <property type="protein sequence ID" value="AVESA.00010b.r2.5CG0915250.1.CDS.1"/>
    <property type="gene ID" value="AVESA.00010b.r2.5CG0915250"/>
</dbReference>
<protein>
    <submittedName>
        <fullName evidence="1">Uncharacterized protein</fullName>
    </submittedName>
</protein>
<sequence>MVVDSWEEKPDGAVRPSWPRGGPVNRGWPHSPVRSYARTRPWPPPPPAFAAYGRQEGGSGVSRARRGFGVHGEERDEAAAVAAAGGNAGGDLVGGGAERFSGLVAGVVAREARGSGGGVGGLGWRRGLTPAASPPPPKRRGLSSTRRFPSISAREPAAPVVRSGGEDGLRVGASASHGGFGSEEGVLLSAVLEKVVAAKGGALVADWYPHGPEAMVGKTSHASVGNAAFSKSSGAGGFFGAWSDQLGKKQLETPAVQGQELEEGEIAETMEITQGMVKNDALIERQELEEGEIAATMDNVEGMNKNVLDGPVEGHKLEEGATMDIVGVMVKGDLDGPVEAHELEEGMDIVVATKKDALNGSVDGQEFEEGEIASPLDIVEALNDDTLDGAVEVQEFVQGVIATTMDTVESMNNQALHEVVVMAQELEESEIAALDIVEGTNMDMFVGPVENQKLKDEIAAKGHGQEPDDSEIATKSDHSVQQSHFSVDIIPCDSTAGIMRSKIKFTATKTDHTAEESRISVDVIPHDSTGGIMRKKIKFTVGKTVQPPAKANHMSQFIPLDRPLSSTSATTMKKFKAAQSKTVPIDLASASALTSKEKRKFEPVFVSKEELKGKRAVFLEDDDILKAVAVHGGRLELCLNAPSRVRSVWRHGPHGGGQKADHRSRVRLMCRRFQFLCRFLAQAVKQGSMELPRVDLAADNVIKKLPDYIKYGSLVGEVDGVEVGDEFLFRVELAIVGLHNPYRAGIDTTKDTDGELIAVSIVASGGYLDEYSSSGELIYIGSGGKAAGTDQDGDQKLERGNLALKNCIKREIPVRVTHGFKTPNREEGSHSIGKEIPNFIYDGLYHVVGFWQDGIPGSRVFKYKLRRIRGQPKLPLHVAKWLRESVVRPR</sequence>
<name>A0ACD5Y678_AVESA</name>
<reference evidence="1" key="1">
    <citation type="submission" date="2021-05" db="EMBL/GenBank/DDBJ databases">
        <authorList>
            <person name="Scholz U."/>
            <person name="Mascher M."/>
            <person name="Fiebig A."/>
        </authorList>
    </citation>
    <scope>NUCLEOTIDE SEQUENCE [LARGE SCALE GENOMIC DNA]</scope>
</reference>
<accession>A0ACD5Y678</accession>
<dbReference type="Proteomes" id="UP001732700">
    <property type="component" value="Chromosome 5C"/>
</dbReference>
<evidence type="ECO:0000313" key="1">
    <source>
        <dbReference type="EnsemblPlants" id="AVESA.00010b.r2.5CG0915250.1.CDS.1"/>
    </source>
</evidence>
<proteinExistence type="predicted"/>